<gene>
    <name evidence="1" type="ORF">PoB_004990900</name>
</gene>
<evidence type="ECO:0000313" key="2">
    <source>
        <dbReference type="Proteomes" id="UP000735302"/>
    </source>
</evidence>
<accession>A0AAV4BT87</accession>
<protein>
    <submittedName>
        <fullName evidence="1">Uncharacterized protein</fullName>
    </submittedName>
</protein>
<reference evidence="1 2" key="1">
    <citation type="journal article" date="2021" name="Elife">
        <title>Chloroplast acquisition without the gene transfer in kleptoplastic sea slugs, Plakobranchus ocellatus.</title>
        <authorList>
            <person name="Maeda T."/>
            <person name="Takahashi S."/>
            <person name="Yoshida T."/>
            <person name="Shimamura S."/>
            <person name="Takaki Y."/>
            <person name="Nagai Y."/>
            <person name="Toyoda A."/>
            <person name="Suzuki Y."/>
            <person name="Arimoto A."/>
            <person name="Ishii H."/>
            <person name="Satoh N."/>
            <person name="Nishiyama T."/>
            <person name="Hasebe M."/>
            <person name="Maruyama T."/>
            <person name="Minagawa J."/>
            <person name="Obokata J."/>
            <person name="Shigenobu S."/>
        </authorList>
    </citation>
    <scope>NUCLEOTIDE SEQUENCE [LARGE SCALE GENOMIC DNA]</scope>
</reference>
<dbReference type="Proteomes" id="UP000735302">
    <property type="component" value="Unassembled WGS sequence"/>
</dbReference>
<evidence type="ECO:0000313" key="1">
    <source>
        <dbReference type="EMBL" id="GFO23404.1"/>
    </source>
</evidence>
<name>A0AAV4BT87_9GAST</name>
<sequence>MWFLSNFTANTSRHAPRYDNQGFNFPSQPEERPQTKGAWDCLTTWKCLTKARWDFRHSFSFIKQGSRHVSVLYRVIMQKVTSAPRSLQGRKREHRVKEQKERLSKLKEFQAIAGGSEVGLSPFSVQVEASSEL</sequence>
<keyword evidence="2" id="KW-1185">Reference proteome</keyword>
<dbReference type="AlphaFoldDB" id="A0AAV4BT87"/>
<comment type="caution">
    <text evidence="1">The sequence shown here is derived from an EMBL/GenBank/DDBJ whole genome shotgun (WGS) entry which is preliminary data.</text>
</comment>
<organism evidence="1 2">
    <name type="scientific">Plakobranchus ocellatus</name>
    <dbReference type="NCBI Taxonomy" id="259542"/>
    <lineage>
        <taxon>Eukaryota</taxon>
        <taxon>Metazoa</taxon>
        <taxon>Spiralia</taxon>
        <taxon>Lophotrochozoa</taxon>
        <taxon>Mollusca</taxon>
        <taxon>Gastropoda</taxon>
        <taxon>Heterobranchia</taxon>
        <taxon>Euthyneura</taxon>
        <taxon>Panpulmonata</taxon>
        <taxon>Sacoglossa</taxon>
        <taxon>Placobranchoidea</taxon>
        <taxon>Plakobranchidae</taxon>
        <taxon>Plakobranchus</taxon>
    </lineage>
</organism>
<dbReference type="EMBL" id="BLXT01005511">
    <property type="protein sequence ID" value="GFO23404.1"/>
    <property type="molecule type" value="Genomic_DNA"/>
</dbReference>
<proteinExistence type="predicted"/>